<dbReference type="Pfam" id="PF14659">
    <property type="entry name" value="Phage_int_SAM_3"/>
    <property type="match status" value="1"/>
</dbReference>
<dbReference type="PANTHER" id="PTHR30349:SF64">
    <property type="entry name" value="PROPHAGE INTEGRASE INTD-RELATED"/>
    <property type="match status" value="1"/>
</dbReference>
<reference evidence="9" key="1">
    <citation type="journal article" date="2019" name="Int. J. Syst. Evol. Microbiol.">
        <title>The Global Catalogue of Microorganisms (GCM) 10K type strain sequencing project: providing services to taxonomists for standard genome sequencing and annotation.</title>
        <authorList>
            <consortium name="The Broad Institute Genomics Platform"/>
            <consortium name="The Broad Institute Genome Sequencing Center for Infectious Disease"/>
            <person name="Wu L."/>
            <person name="Ma J."/>
        </authorList>
    </citation>
    <scope>NUCLEOTIDE SEQUENCE [LARGE SCALE GENOMIC DNA]</scope>
    <source>
        <strain evidence="9">CCM 8937</strain>
    </source>
</reference>
<dbReference type="PROSITE" id="PS51898">
    <property type="entry name" value="TYR_RECOMBINASE"/>
    <property type="match status" value="1"/>
</dbReference>
<organism evidence="8 9">
    <name type="scientific">Lapidilactobacillus gannanensis</name>
    <dbReference type="NCBI Taxonomy" id="2486002"/>
    <lineage>
        <taxon>Bacteria</taxon>
        <taxon>Bacillati</taxon>
        <taxon>Bacillota</taxon>
        <taxon>Bacilli</taxon>
        <taxon>Lactobacillales</taxon>
        <taxon>Lactobacillaceae</taxon>
        <taxon>Lapidilactobacillus</taxon>
    </lineage>
</organism>
<dbReference type="RefSeq" id="WP_125650432.1">
    <property type="nucleotide sequence ID" value="NZ_JBHTOH010000035.1"/>
</dbReference>
<dbReference type="InterPro" id="IPR011010">
    <property type="entry name" value="DNA_brk_join_enz"/>
</dbReference>
<dbReference type="EMBL" id="JBHTOH010000035">
    <property type="protein sequence ID" value="MFD1411115.1"/>
    <property type="molecule type" value="Genomic_DNA"/>
</dbReference>
<evidence type="ECO:0000313" key="8">
    <source>
        <dbReference type="EMBL" id="MFD1411115.1"/>
    </source>
</evidence>
<protein>
    <submittedName>
        <fullName evidence="8">Tyrosine-type recombinase/integrase</fullName>
    </submittedName>
</protein>
<dbReference type="PROSITE" id="PS51900">
    <property type="entry name" value="CB"/>
    <property type="match status" value="1"/>
</dbReference>
<evidence type="ECO:0000313" key="9">
    <source>
        <dbReference type="Proteomes" id="UP001597191"/>
    </source>
</evidence>
<dbReference type="Gene3D" id="1.10.443.10">
    <property type="entry name" value="Intergrase catalytic core"/>
    <property type="match status" value="1"/>
</dbReference>
<dbReference type="Pfam" id="PF00589">
    <property type="entry name" value="Phage_integrase"/>
    <property type="match status" value="1"/>
</dbReference>
<feature type="domain" description="Tyr recombinase" evidence="6">
    <location>
        <begin position="169"/>
        <end position="383"/>
    </location>
</feature>
<sequence length="388" mass="44949">MSVYKRRDRKKKPWIFEYKVEKDGRPLARKKSFATQKEAKFAAANFIVEHGGTVILDDDITFVDYFETWVETYKLPNISDNTLTKYATSRNTIKKYFKSTKVKDITRTTYQQFINWYIDDKKGHQHSKQSVEKLHSHASQCLESAVIDKLLTENPLVKVTLGDTDGKTEEEKFLETDEFEKLRDYCNQNANYNRLSLAMVQFAIYTGCRVSEIMAITWDDIDEKKNTVHINKSFNYHTWKPERDEENNIIWADKETVFLPTKNHEIRTLDVSPVLIASVHELIQHQKINAINNPYHLVFCQPQDTPPTDNAVNGALKRAMDNTGIVRPGFTFHGLRHSHGSYLISKGIDMKYVSKRLGHKSLAITLKIYTHVLDSLKKQEAEKAVNVL</sequence>
<dbReference type="InterPro" id="IPR002104">
    <property type="entry name" value="Integrase_catalytic"/>
</dbReference>
<dbReference type="PANTHER" id="PTHR30349">
    <property type="entry name" value="PHAGE INTEGRASE-RELATED"/>
    <property type="match status" value="1"/>
</dbReference>
<name>A0ABW4BNN2_9LACO</name>
<feature type="domain" description="Core-binding (CB)" evidence="7">
    <location>
        <begin position="60"/>
        <end position="146"/>
    </location>
</feature>
<evidence type="ECO:0000256" key="3">
    <source>
        <dbReference type="ARBA" id="ARBA00023125"/>
    </source>
</evidence>
<dbReference type="InterPro" id="IPR013762">
    <property type="entry name" value="Integrase-like_cat_sf"/>
</dbReference>
<evidence type="ECO:0000259" key="7">
    <source>
        <dbReference type="PROSITE" id="PS51900"/>
    </source>
</evidence>
<keyword evidence="3 5" id="KW-0238">DNA-binding</keyword>
<dbReference type="InterPro" id="IPR004107">
    <property type="entry name" value="Integrase_SAM-like_N"/>
</dbReference>
<proteinExistence type="inferred from homology"/>
<dbReference type="SUPFAM" id="SSF56349">
    <property type="entry name" value="DNA breaking-rejoining enzymes"/>
    <property type="match status" value="1"/>
</dbReference>
<dbReference type="InterPro" id="IPR044068">
    <property type="entry name" value="CB"/>
</dbReference>
<evidence type="ECO:0000256" key="1">
    <source>
        <dbReference type="ARBA" id="ARBA00008857"/>
    </source>
</evidence>
<comment type="similarity">
    <text evidence="1">Belongs to the 'phage' integrase family.</text>
</comment>
<evidence type="ECO:0000259" key="6">
    <source>
        <dbReference type="PROSITE" id="PS51898"/>
    </source>
</evidence>
<comment type="caution">
    <text evidence="8">The sequence shown here is derived from an EMBL/GenBank/DDBJ whole genome shotgun (WGS) entry which is preliminary data.</text>
</comment>
<keyword evidence="9" id="KW-1185">Reference proteome</keyword>
<accession>A0ABW4BNN2</accession>
<evidence type="ECO:0000256" key="5">
    <source>
        <dbReference type="PROSITE-ProRule" id="PRU01248"/>
    </source>
</evidence>
<dbReference type="InterPro" id="IPR010998">
    <property type="entry name" value="Integrase_recombinase_N"/>
</dbReference>
<keyword evidence="2" id="KW-0229">DNA integration</keyword>
<keyword evidence="4" id="KW-0233">DNA recombination</keyword>
<dbReference type="Gene3D" id="1.10.150.130">
    <property type="match status" value="1"/>
</dbReference>
<gene>
    <name evidence="8" type="ORF">ACFQ4R_05810</name>
</gene>
<dbReference type="Proteomes" id="UP001597191">
    <property type="component" value="Unassembled WGS sequence"/>
</dbReference>
<evidence type="ECO:0000256" key="2">
    <source>
        <dbReference type="ARBA" id="ARBA00022908"/>
    </source>
</evidence>
<dbReference type="CDD" id="cd01189">
    <property type="entry name" value="INT_ICEBs1_C_like"/>
    <property type="match status" value="1"/>
</dbReference>
<dbReference type="InterPro" id="IPR050090">
    <property type="entry name" value="Tyrosine_recombinase_XerCD"/>
</dbReference>
<evidence type="ECO:0000256" key="4">
    <source>
        <dbReference type="ARBA" id="ARBA00023172"/>
    </source>
</evidence>